<dbReference type="KEGG" id="mhz:Metho_1142"/>
<dbReference type="HOGENOM" id="CLU_2504950_0_0_2"/>
<name>L0KW71_METHD</name>
<keyword evidence="2" id="KW-1185">Reference proteome</keyword>
<evidence type="ECO:0000313" key="2">
    <source>
        <dbReference type="Proteomes" id="UP000010866"/>
    </source>
</evidence>
<reference evidence="2" key="1">
    <citation type="submission" date="2012-02" db="EMBL/GenBank/DDBJ databases">
        <title>Complete sequence of chromosome of Methanomethylovorans hollandica DSM 15978.</title>
        <authorList>
            <person name="Lucas S."/>
            <person name="Copeland A."/>
            <person name="Lapidus A."/>
            <person name="Glavina del Rio T."/>
            <person name="Dalin E."/>
            <person name="Tice H."/>
            <person name="Bruce D."/>
            <person name="Goodwin L."/>
            <person name="Pitluck S."/>
            <person name="Peters L."/>
            <person name="Mikhailova N."/>
            <person name="Held B."/>
            <person name="Kyrpides N."/>
            <person name="Mavromatis K."/>
            <person name="Ivanova N."/>
            <person name="Brettin T."/>
            <person name="Detter J.C."/>
            <person name="Han C."/>
            <person name="Larimer F."/>
            <person name="Land M."/>
            <person name="Hauser L."/>
            <person name="Markowitz V."/>
            <person name="Cheng J.-F."/>
            <person name="Hugenholtz P."/>
            <person name="Woyke T."/>
            <person name="Wu D."/>
            <person name="Spring S."/>
            <person name="Schroeder M."/>
            <person name="Brambilla E."/>
            <person name="Klenk H.-P."/>
            <person name="Eisen J.A."/>
        </authorList>
    </citation>
    <scope>NUCLEOTIDE SEQUENCE [LARGE SCALE GENOMIC DNA]</scope>
    <source>
        <strain evidence="2">DSM 15978 / NBRC 107637 / DMS1</strain>
    </source>
</reference>
<gene>
    <name evidence="1" type="ordered locus">Metho_1142</name>
</gene>
<evidence type="ECO:0000313" key="1">
    <source>
        <dbReference type="EMBL" id="AGB49376.1"/>
    </source>
</evidence>
<protein>
    <submittedName>
        <fullName evidence="1">Uncharacterized protein</fullName>
    </submittedName>
</protein>
<proteinExistence type="predicted"/>
<dbReference type="EMBL" id="CP003362">
    <property type="protein sequence ID" value="AGB49376.1"/>
    <property type="molecule type" value="Genomic_DNA"/>
</dbReference>
<accession>L0KW71</accession>
<sequence>MSLSEVIHPYGKIWMSGSVPVAINDMPTWSSGRDSSFDQSTIMGNREFFHSQGFAILEFENRDTYYGAGKFFSVSILVIVDLALE</sequence>
<dbReference type="AlphaFoldDB" id="L0KW71"/>
<organism evidence="1 2">
    <name type="scientific">Methanomethylovorans hollandica (strain DSM 15978 / NBRC 107637 / DMS1)</name>
    <dbReference type="NCBI Taxonomy" id="867904"/>
    <lineage>
        <taxon>Archaea</taxon>
        <taxon>Methanobacteriati</taxon>
        <taxon>Methanobacteriota</taxon>
        <taxon>Stenosarchaea group</taxon>
        <taxon>Methanomicrobia</taxon>
        <taxon>Methanosarcinales</taxon>
        <taxon>Methanosarcinaceae</taxon>
        <taxon>Methanomethylovorans</taxon>
    </lineage>
</organism>
<dbReference type="Proteomes" id="UP000010866">
    <property type="component" value="Chromosome"/>
</dbReference>